<dbReference type="EMBL" id="CM001221">
    <property type="protein sequence ID" value="AET01083.2"/>
    <property type="molecule type" value="Genomic_DNA"/>
</dbReference>
<dbReference type="Proteomes" id="UP000002051">
    <property type="component" value="Chromosome 5"/>
</dbReference>
<reference evidence="2 5" key="1">
    <citation type="journal article" date="2011" name="Nature">
        <title>The Medicago genome provides insight into the evolution of rhizobial symbioses.</title>
        <authorList>
            <person name="Young N.D."/>
            <person name="Debelle F."/>
            <person name="Oldroyd G.E."/>
            <person name="Geurts R."/>
            <person name="Cannon S.B."/>
            <person name="Udvardi M.K."/>
            <person name="Benedito V.A."/>
            <person name="Mayer K.F."/>
            <person name="Gouzy J."/>
            <person name="Schoof H."/>
            <person name="Van de Peer Y."/>
            <person name="Proost S."/>
            <person name="Cook D.R."/>
            <person name="Meyers B.C."/>
            <person name="Spannagl M."/>
            <person name="Cheung F."/>
            <person name="De Mita S."/>
            <person name="Krishnakumar V."/>
            <person name="Gundlach H."/>
            <person name="Zhou S."/>
            <person name="Mudge J."/>
            <person name="Bharti A.K."/>
            <person name="Murray J.D."/>
            <person name="Naoumkina M.A."/>
            <person name="Rosen B."/>
            <person name="Silverstein K.A."/>
            <person name="Tang H."/>
            <person name="Rombauts S."/>
            <person name="Zhao P.X."/>
            <person name="Zhou P."/>
            <person name="Barbe V."/>
            <person name="Bardou P."/>
            <person name="Bechner M."/>
            <person name="Bellec A."/>
            <person name="Berger A."/>
            <person name="Berges H."/>
            <person name="Bidwell S."/>
            <person name="Bisseling T."/>
            <person name="Choisne N."/>
            <person name="Couloux A."/>
            <person name="Denny R."/>
            <person name="Deshpande S."/>
            <person name="Dai X."/>
            <person name="Doyle J.J."/>
            <person name="Dudez A.M."/>
            <person name="Farmer A.D."/>
            <person name="Fouteau S."/>
            <person name="Franken C."/>
            <person name="Gibelin C."/>
            <person name="Gish J."/>
            <person name="Goldstein S."/>
            <person name="Gonzalez A.J."/>
            <person name="Green P.J."/>
            <person name="Hallab A."/>
            <person name="Hartog M."/>
            <person name="Hua A."/>
            <person name="Humphray S.J."/>
            <person name="Jeong D.H."/>
            <person name="Jing Y."/>
            <person name="Jocker A."/>
            <person name="Kenton S.M."/>
            <person name="Kim D.J."/>
            <person name="Klee K."/>
            <person name="Lai H."/>
            <person name="Lang C."/>
            <person name="Lin S."/>
            <person name="Macmil S.L."/>
            <person name="Magdelenat G."/>
            <person name="Matthews L."/>
            <person name="McCorrison J."/>
            <person name="Monaghan E.L."/>
            <person name="Mun J.H."/>
            <person name="Najar F.Z."/>
            <person name="Nicholson C."/>
            <person name="Noirot C."/>
            <person name="O'Bleness M."/>
            <person name="Paule C.R."/>
            <person name="Poulain J."/>
            <person name="Prion F."/>
            <person name="Qin B."/>
            <person name="Qu C."/>
            <person name="Retzel E.F."/>
            <person name="Riddle C."/>
            <person name="Sallet E."/>
            <person name="Samain S."/>
            <person name="Samson N."/>
            <person name="Sanders I."/>
            <person name="Saurat O."/>
            <person name="Scarpelli C."/>
            <person name="Schiex T."/>
            <person name="Segurens B."/>
            <person name="Severin A.J."/>
            <person name="Sherrier D.J."/>
            <person name="Shi R."/>
            <person name="Sims S."/>
            <person name="Singer S.R."/>
            <person name="Sinharoy S."/>
            <person name="Sterck L."/>
            <person name="Viollet A."/>
            <person name="Wang B.B."/>
            <person name="Wang K."/>
            <person name="Wang M."/>
            <person name="Wang X."/>
            <person name="Warfsmann J."/>
            <person name="Weissenbach J."/>
            <person name="White D.D."/>
            <person name="White J.D."/>
            <person name="Wiley G.B."/>
            <person name="Wincker P."/>
            <person name="Xing Y."/>
            <person name="Yang L."/>
            <person name="Yao Z."/>
            <person name="Ying F."/>
            <person name="Zhai J."/>
            <person name="Zhou L."/>
            <person name="Zuber A."/>
            <person name="Denarie J."/>
            <person name="Dixon R.A."/>
            <person name="May G.D."/>
            <person name="Schwartz D.C."/>
            <person name="Rogers J."/>
            <person name="Quetier F."/>
            <person name="Town C.D."/>
            <person name="Roe B.A."/>
        </authorList>
    </citation>
    <scope>NUCLEOTIDE SEQUENCE [LARGE SCALE GENOMIC DNA]</scope>
    <source>
        <strain evidence="2">A17</strain>
        <strain evidence="4 5">cv. Jemalong A17</strain>
    </source>
</reference>
<name>G7KFG6_MEDTR</name>
<reference evidence="3" key="5">
    <citation type="journal article" date="2018" name="Nat. Plants">
        <title>Whole-genome landscape of Medicago truncatula symbiotic genes.</title>
        <authorList>
            <person name="Pecrix Y."/>
            <person name="Gamas P."/>
            <person name="Carrere S."/>
        </authorList>
    </citation>
    <scope>NUCLEOTIDE SEQUENCE</scope>
    <source>
        <tissue evidence="3">Leaves</tissue>
    </source>
</reference>
<organism evidence="2 5">
    <name type="scientific">Medicago truncatula</name>
    <name type="common">Barrel medic</name>
    <name type="synonym">Medicago tribuloides</name>
    <dbReference type="NCBI Taxonomy" id="3880"/>
    <lineage>
        <taxon>Eukaryota</taxon>
        <taxon>Viridiplantae</taxon>
        <taxon>Streptophyta</taxon>
        <taxon>Embryophyta</taxon>
        <taxon>Tracheophyta</taxon>
        <taxon>Spermatophyta</taxon>
        <taxon>Magnoliopsida</taxon>
        <taxon>eudicotyledons</taxon>
        <taxon>Gunneridae</taxon>
        <taxon>Pentapetalae</taxon>
        <taxon>rosids</taxon>
        <taxon>fabids</taxon>
        <taxon>Fabales</taxon>
        <taxon>Fabaceae</taxon>
        <taxon>Papilionoideae</taxon>
        <taxon>50 kb inversion clade</taxon>
        <taxon>NPAAA clade</taxon>
        <taxon>Hologalegina</taxon>
        <taxon>IRL clade</taxon>
        <taxon>Trifolieae</taxon>
        <taxon>Medicago</taxon>
    </lineage>
</organism>
<keyword evidence="5" id="KW-1185">Reference proteome</keyword>
<dbReference type="eggNOG" id="KOG1041">
    <property type="taxonomic scope" value="Eukaryota"/>
</dbReference>
<keyword evidence="1" id="KW-0472">Membrane</keyword>
<keyword evidence="1" id="KW-1133">Transmembrane helix</keyword>
<feature type="transmembrane region" description="Helical" evidence="1">
    <location>
        <begin position="40"/>
        <end position="60"/>
    </location>
</feature>
<accession>G7KFG6</accession>
<sequence length="142" mass="16286">MKFYSKPCAYLNYQSKSIPRVQADQHIITFFWMKLAFLQMIYRSLCTLYLMFAPICYVHLAAAQVAQFMKFENISETSSSQGGNNASSIPQLPKFHTKVWNSMFFVSDNEIMIQTCSCTIKPIVLVVNFVDPCRIPCSQSNL</sequence>
<dbReference type="GO" id="GO:0003676">
    <property type="term" value="F:nucleic acid binding"/>
    <property type="evidence" value="ECO:0007669"/>
    <property type="project" value="InterPro"/>
</dbReference>
<reference evidence="4" key="3">
    <citation type="submission" date="2015-04" db="UniProtKB">
        <authorList>
            <consortium name="EnsemblPlants"/>
        </authorList>
    </citation>
    <scope>IDENTIFICATION</scope>
    <source>
        <strain evidence="4">cv. Jemalong A17</strain>
    </source>
</reference>
<evidence type="ECO:0000313" key="3">
    <source>
        <dbReference type="EMBL" id="RHN58215.1"/>
    </source>
</evidence>
<dbReference type="Gramene" id="rna33835">
    <property type="protein sequence ID" value="RHN58215.1"/>
    <property type="gene ID" value="gene33835"/>
</dbReference>
<evidence type="ECO:0000313" key="2">
    <source>
        <dbReference type="EMBL" id="AET01083.2"/>
    </source>
</evidence>
<dbReference type="Proteomes" id="UP000265566">
    <property type="component" value="Chromosome 5"/>
</dbReference>
<reference evidence="6" key="4">
    <citation type="journal article" date="2018" name="Nat. Plants">
        <title>Whole-genome landscape of Medicago truncatula symbiotic genes.</title>
        <authorList>
            <person name="Pecrix Y."/>
            <person name="Staton S.E."/>
            <person name="Sallet E."/>
            <person name="Lelandais-Briere C."/>
            <person name="Moreau S."/>
            <person name="Carrere S."/>
            <person name="Blein T."/>
            <person name="Jardinaud M.F."/>
            <person name="Latrasse D."/>
            <person name="Zouine M."/>
            <person name="Zahm M."/>
            <person name="Kreplak J."/>
            <person name="Mayjonade B."/>
            <person name="Satge C."/>
            <person name="Perez M."/>
            <person name="Cauet S."/>
            <person name="Marande W."/>
            <person name="Chantry-Darmon C."/>
            <person name="Lopez-Roques C."/>
            <person name="Bouchez O."/>
            <person name="Berard A."/>
            <person name="Debelle F."/>
            <person name="Munos S."/>
            <person name="Bendahmane A."/>
            <person name="Berges H."/>
            <person name="Niebel A."/>
            <person name="Buitink J."/>
            <person name="Frugier F."/>
            <person name="Benhamed M."/>
            <person name="Crespi M."/>
            <person name="Gouzy J."/>
            <person name="Gamas P."/>
        </authorList>
    </citation>
    <scope>NUCLEOTIDE SEQUENCE [LARGE SCALE GENOMIC DNA]</scope>
    <source>
        <strain evidence="6">cv. Jemalong A17</strain>
    </source>
</reference>
<evidence type="ECO:0000313" key="6">
    <source>
        <dbReference type="Proteomes" id="UP000265566"/>
    </source>
</evidence>
<dbReference type="HOGENOM" id="CLU_1818721_0_0_1"/>
<reference evidence="2 5" key="2">
    <citation type="journal article" date="2014" name="BMC Genomics">
        <title>An improved genome release (version Mt4.0) for the model legume Medicago truncatula.</title>
        <authorList>
            <person name="Tang H."/>
            <person name="Krishnakumar V."/>
            <person name="Bidwell S."/>
            <person name="Rosen B."/>
            <person name="Chan A."/>
            <person name="Zhou S."/>
            <person name="Gentzbittel L."/>
            <person name="Childs K.L."/>
            <person name="Yandell M."/>
            <person name="Gundlach H."/>
            <person name="Mayer K.F."/>
            <person name="Schwartz D.C."/>
            <person name="Town C.D."/>
        </authorList>
    </citation>
    <scope>GENOME REANNOTATION</scope>
    <source>
        <strain evidence="4 5">cv. Jemalong A17</strain>
    </source>
</reference>
<proteinExistence type="predicted"/>
<protein>
    <submittedName>
        <fullName evidence="2">Transmembrane protein, putative</fullName>
    </submittedName>
</protein>
<evidence type="ECO:0000256" key="1">
    <source>
        <dbReference type="SAM" id="Phobius"/>
    </source>
</evidence>
<gene>
    <name evidence="2" type="ordered locus">MTR_5g099230</name>
    <name evidence="3" type="ORF">MtrunA17_Chr5g0448711</name>
</gene>
<dbReference type="Gene3D" id="3.30.420.10">
    <property type="entry name" value="Ribonuclease H-like superfamily/Ribonuclease H"/>
    <property type="match status" value="1"/>
</dbReference>
<dbReference type="PaxDb" id="3880-AET01083"/>
<dbReference type="AlphaFoldDB" id="G7KFG6"/>
<dbReference type="STRING" id="3880.G7KFG6"/>
<dbReference type="InterPro" id="IPR036397">
    <property type="entry name" value="RNaseH_sf"/>
</dbReference>
<keyword evidence="1 2" id="KW-0812">Transmembrane</keyword>
<accession>A0A0C3XVP4</accession>
<dbReference type="EnsemblPlants" id="AET01083">
    <property type="protein sequence ID" value="AET01083"/>
    <property type="gene ID" value="MTR_5g099230"/>
</dbReference>
<evidence type="ECO:0000313" key="4">
    <source>
        <dbReference type="EnsemblPlants" id="AET01083"/>
    </source>
</evidence>
<evidence type="ECO:0000313" key="5">
    <source>
        <dbReference type="Proteomes" id="UP000002051"/>
    </source>
</evidence>
<dbReference type="EMBL" id="PSQE01000005">
    <property type="protein sequence ID" value="RHN58215.1"/>
    <property type="molecule type" value="Genomic_DNA"/>
</dbReference>